<protein>
    <submittedName>
        <fullName evidence="2">Uncharacterized protein</fullName>
    </submittedName>
</protein>
<name>A0A2A2HZQ6_9GAMM</name>
<sequence length="96" mass="10005">MFNVAIEKVQSKLAQISQSVGSAIDNDPDVDLVQLADNTAQDPNNLVDDSELNNVINEVTQEVSKLETVEQVVEDSAQDEDATGATGATGGSAGTN</sequence>
<dbReference type="AlphaFoldDB" id="A0A2A2HZQ6"/>
<reference evidence="2 3" key="1">
    <citation type="submission" date="2017-07" db="EMBL/GenBank/DDBJ databases">
        <title>Tamlnaduibacter salinus (Mi-7) genome sequencing.</title>
        <authorList>
            <person name="Verma A."/>
            <person name="Krishnamurthi S."/>
        </authorList>
    </citation>
    <scope>NUCLEOTIDE SEQUENCE [LARGE SCALE GENOMIC DNA]</scope>
    <source>
        <strain evidence="2 3">Mi-7</strain>
    </source>
</reference>
<evidence type="ECO:0000313" key="3">
    <source>
        <dbReference type="Proteomes" id="UP000218332"/>
    </source>
</evidence>
<evidence type="ECO:0000256" key="1">
    <source>
        <dbReference type="SAM" id="MobiDB-lite"/>
    </source>
</evidence>
<organism evidence="2 3">
    <name type="scientific">Tamilnaduibacter salinus</name>
    <dbReference type="NCBI Taxonomy" id="1484056"/>
    <lineage>
        <taxon>Bacteria</taxon>
        <taxon>Pseudomonadati</taxon>
        <taxon>Pseudomonadota</taxon>
        <taxon>Gammaproteobacteria</taxon>
        <taxon>Pseudomonadales</taxon>
        <taxon>Marinobacteraceae</taxon>
        <taxon>Tamilnaduibacter</taxon>
    </lineage>
</organism>
<evidence type="ECO:0000313" key="2">
    <source>
        <dbReference type="EMBL" id="PAV24494.1"/>
    </source>
</evidence>
<keyword evidence="3" id="KW-1185">Reference proteome</keyword>
<gene>
    <name evidence="2" type="ORF">CF392_15980</name>
</gene>
<feature type="compositionally biased region" description="Gly residues" evidence="1">
    <location>
        <begin position="87"/>
        <end position="96"/>
    </location>
</feature>
<dbReference type="RefSeq" id="WP_095612400.1">
    <property type="nucleotide sequence ID" value="NZ_NMPM01000155.1"/>
</dbReference>
<feature type="compositionally biased region" description="Acidic residues" evidence="1">
    <location>
        <begin position="73"/>
        <end position="82"/>
    </location>
</feature>
<accession>A0A2A2HZQ6</accession>
<dbReference type="EMBL" id="NMPM01000155">
    <property type="protein sequence ID" value="PAV24494.1"/>
    <property type="molecule type" value="Genomic_DNA"/>
</dbReference>
<proteinExistence type="predicted"/>
<dbReference type="Proteomes" id="UP000218332">
    <property type="component" value="Unassembled WGS sequence"/>
</dbReference>
<comment type="caution">
    <text evidence="2">The sequence shown here is derived from an EMBL/GenBank/DDBJ whole genome shotgun (WGS) entry which is preliminary data.</text>
</comment>
<feature type="region of interest" description="Disordered" evidence="1">
    <location>
        <begin position="73"/>
        <end position="96"/>
    </location>
</feature>